<reference evidence="2" key="1">
    <citation type="submission" date="2014-04" db="EMBL/GenBank/DDBJ databases">
        <title>Whole-Genome optical mapping and complete genome sequence of Sphingobacterium deserti sp. nov., a new spaces isolated from desert in the west of China.</title>
        <authorList>
            <person name="Teng C."/>
            <person name="Zhou Z."/>
            <person name="Li X."/>
            <person name="Chen M."/>
            <person name="Lin M."/>
            <person name="Wang L."/>
            <person name="Su S."/>
            <person name="Zhang C."/>
            <person name="Zhang W."/>
        </authorList>
    </citation>
    <scope>NUCLEOTIDE SEQUENCE [LARGE SCALE GENOMIC DNA]</scope>
    <source>
        <strain evidence="2">ACCC05744</strain>
    </source>
</reference>
<evidence type="ECO:0000313" key="1">
    <source>
        <dbReference type="EMBL" id="KGE15694.1"/>
    </source>
</evidence>
<protein>
    <submittedName>
        <fullName evidence="1">Uncharacterized protein</fullName>
    </submittedName>
</protein>
<accession>A0A0B8TA76</accession>
<proteinExistence type="predicted"/>
<organism evidence="1 2">
    <name type="scientific">Sphingobacterium deserti</name>
    <dbReference type="NCBI Taxonomy" id="1229276"/>
    <lineage>
        <taxon>Bacteria</taxon>
        <taxon>Pseudomonadati</taxon>
        <taxon>Bacteroidota</taxon>
        <taxon>Sphingobacteriia</taxon>
        <taxon>Sphingobacteriales</taxon>
        <taxon>Sphingobacteriaceae</taxon>
        <taxon>Sphingobacterium</taxon>
    </lineage>
</organism>
<dbReference type="Proteomes" id="UP000031802">
    <property type="component" value="Unassembled WGS sequence"/>
</dbReference>
<keyword evidence="2" id="KW-1185">Reference proteome</keyword>
<sequence length="70" mass="7800">MVCSTAVVNLDSNDSRSVVHSSNLGSKVYETNKFYLILQKEQLNRDASTLYIFFPRMLCGVSKGTASAHR</sequence>
<gene>
    <name evidence="1" type="ORF">DI53_0472</name>
</gene>
<reference evidence="1 2" key="2">
    <citation type="journal article" date="2015" name="PLoS ONE">
        <title>Whole-Genome Optical Mapping and Finished Genome Sequence of Sphingobacterium deserti sp. nov., a New Species Isolated from the Western Desert of China.</title>
        <authorList>
            <person name="Teng C."/>
            <person name="Zhou Z."/>
            <person name="Molnar I."/>
            <person name="Li X."/>
            <person name="Tang R."/>
            <person name="Chen M."/>
            <person name="Wang L."/>
            <person name="Su S."/>
            <person name="Zhang W."/>
            <person name="Lin M."/>
        </authorList>
    </citation>
    <scope>NUCLEOTIDE SEQUENCE [LARGE SCALE GENOMIC DNA]</scope>
    <source>
        <strain evidence="2">ACCC05744</strain>
    </source>
</reference>
<dbReference type="STRING" id="1229276.DI53_0472"/>
<name>A0A0B8TA76_9SPHI</name>
<evidence type="ECO:0000313" key="2">
    <source>
        <dbReference type="Proteomes" id="UP000031802"/>
    </source>
</evidence>
<dbReference type="EMBL" id="JJMU01000008">
    <property type="protein sequence ID" value="KGE15694.1"/>
    <property type="molecule type" value="Genomic_DNA"/>
</dbReference>
<comment type="caution">
    <text evidence="1">The sequence shown here is derived from an EMBL/GenBank/DDBJ whole genome shotgun (WGS) entry which is preliminary data.</text>
</comment>
<dbReference type="AlphaFoldDB" id="A0A0B8TA76"/>